<evidence type="ECO:0000256" key="6">
    <source>
        <dbReference type="ARBA" id="ARBA00023242"/>
    </source>
</evidence>
<dbReference type="Pfam" id="PF08312">
    <property type="entry name" value="cwf21"/>
    <property type="match status" value="1"/>
</dbReference>
<dbReference type="EMBL" id="OZ019906">
    <property type="protein sequence ID" value="CAK9203760.1"/>
    <property type="molecule type" value="Genomic_DNA"/>
</dbReference>
<evidence type="ECO:0000256" key="5">
    <source>
        <dbReference type="ARBA" id="ARBA00023187"/>
    </source>
</evidence>
<gene>
    <name evidence="9" type="ORF">CSSPTR1EN2_LOCUS7047</name>
</gene>
<keyword evidence="6" id="KW-0539">Nucleus</keyword>
<accession>A0ABP0TT46</accession>
<feature type="compositionally biased region" description="Basic and acidic residues" evidence="7">
    <location>
        <begin position="221"/>
        <end position="248"/>
    </location>
</feature>
<evidence type="ECO:0000256" key="7">
    <source>
        <dbReference type="SAM" id="MobiDB-lite"/>
    </source>
</evidence>
<feature type="compositionally biased region" description="Polar residues" evidence="7">
    <location>
        <begin position="98"/>
        <end position="111"/>
    </location>
</feature>
<organism evidence="9 10">
    <name type="scientific">Sphagnum troendelagicum</name>
    <dbReference type="NCBI Taxonomy" id="128251"/>
    <lineage>
        <taxon>Eukaryota</taxon>
        <taxon>Viridiplantae</taxon>
        <taxon>Streptophyta</taxon>
        <taxon>Embryophyta</taxon>
        <taxon>Bryophyta</taxon>
        <taxon>Sphagnophytina</taxon>
        <taxon>Sphagnopsida</taxon>
        <taxon>Sphagnales</taxon>
        <taxon>Sphagnaceae</taxon>
        <taxon>Sphagnum</taxon>
    </lineage>
</organism>
<proteinExistence type="inferred from homology"/>
<dbReference type="SMART" id="SM01115">
    <property type="entry name" value="cwf21"/>
    <property type="match status" value="1"/>
</dbReference>
<feature type="compositionally biased region" description="Basic residues" evidence="7">
    <location>
        <begin position="211"/>
        <end position="220"/>
    </location>
</feature>
<dbReference type="Proteomes" id="UP001497512">
    <property type="component" value="Chromosome 14"/>
</dbReference>
<name>A0ABP0TT46_9BRYO</name>
<evidence type="ECO:0000256" key="1">
    <source>
        <dbReference type="ARBA" id="ARBA00004123"/>
    </source>
</evidence>
<dbReference type="PANTHER" id="PTHR36562">
    <property type="entry name" value="SERINE/ARGININE REPETITIVE MATRIX 2"/>
    <property type="match status" value="1"/>
</dbReference>
<feature type="domain" description="CWF21" evidence="8">
    <location>
        <begin position="56"/>
        <end position="101"/>
    </location>
</feature>
<evidence type="ECO:0000313" key="9">
    <source>
        <dbReference type="EMBL" id="CAK9203760.1"/>
    </source>
</evidence>
<feature type="compositionally biased region" description="Basic and acidic residues" evidence="7">
    <location>
        <begin position="144"/>
        <end position="203"/>
    </location>
</feature>
<keyword evidence="10" id="KW-1185">Reference proteome</keyword>
<reference evidence="9" key="1">
    <citation type="submission" date="2024-02" db="EMBL/GenBank/DDBJ databases">
        <authorList>
            <consortium name="ELIXIR-Norway"/>
            <consortium name="Elixir Norway"/>
        </authorList>
    </citation>
    <scope>NUCLEOTIDE SEQUENCE</scope>
</reference>
<protein>
    <recommendedName>
        <fullName evidence="8">CWF21 domain-containing protein</fullName>
    </recommendedName>
</protein>
<evidence type="ECO:0000256" key="2">
    <source>
        <dbReference type="ARBA" id="ARBA00005954"/>
    </source>
</evidence>
<comment type="similarity">
    <text evidence="2">Belongs to the CWC21 family.</text>
</comment>
<evidence type="ECO:0000313" key="10">
    <source>
        <dbReference type="Proteomes" id="UP001497512"/>
    </source>
</evidence>
<feature type="region of interest" description="Disordered" evidence="7">
    <location>
        <begin position="98"/>
        <end position="248"/>
    </location>
</feature>
<dbReference type="PANTHER" id="PTHR36562:SF5">
    <property type="entry name" value="SERINE_ARGININE REPETITIVE MATRIX 2"/>
    <property type="match status" value="1"/>
</dbReference>
<evidence type="ECO:0000256" key="4">
    <source>
        <dbReference type="ARBA" id="ARBA00022728"/>
    </source>
</evidence>
<evidence type="ECO:0000256" key="3">
    <source>
        <dbReference type="ARBA" id="ARBA00022664"/>
    </source>
</evidence>
<dbReference type="InterPro" id="IPR051372">
    <property type="entry name" value="CWC21"/>
</dbReference>
<evidence type="ECO:0000259" key="8">
    <source>
        <dbReference type="SMART" id="SM01115"/>
    </source>
</evidence>
<sequence length="248" mass="29040">MYNGIGLTTPRGSGTNGYIQTNKFFVKPRPVRVEIREYENGQGAGGVSRKANKEILEHDRKRQVELKLTELEDQLVEQGYPDDEVLERVEAFRKVLQASASATEDGTSSASALGDAKVSSTQSHHVAAQKEKKLDNMRAALKLGDVKEGEAFDRDLQEQRKQERMLAWEEKDRERHEKQAAIEEEERRKEKEKQRAAKDRKREEEEEERKQRRQERKARHQKEEEERRLEKLAKKRSNRDGERDHDHR</sequence>
<keyword evidence="4" id="KW-0747">Spliceosome</keyword>
<dbReference type="InterPro" id="IPR013170">
    <property type="entry name" value="mRNA_splic_Cwf21_dom"/>
</dbReference>
<dbReference type="CDD" id="cd21373">
    <property type="entry name" value="cwf21_SRRM2-like"/>
    <property type="match status" value="1"/>
</dbReference>
<comment type="subcellular location">
    <subcellularLocation>
        <location evidence="1">Nucleus</location>
    </subcellularLocation>
</comment>
<keyword evidence="3" id="KW-0507">mRNA processing</keyword>
<keyword evidence="5" id="KW-0508">mRNA splicing</keyword>